<dbReference type="PRINTS" id="PR00726">
    <property type="entry name" value="LEXASERPTASE"/>
</dbReference>
<dbReference type="SUPFAM" id="SSF51306">
    <property type="entry name" value="LexA/Signal peptidase"/>
    <property type="match status" value="1"/>
</dbReference>
<comment type="caution">
    <text evidence="9">The sequence shown here is derived from an EMBL/GenBank/DDBJ whole genome shotgun (WGS) entry which is preliminary data.</text>
</comment>
<keyword evidence="6" id="KW-0742">SOS response</keyword>
<dbReference type="CDD" id="cd06529">
    <property type="entry name" value="S24_LexA-like"/>
    <property type="match status" value="1"/>
</dbReference>
<evidence type="ECO:0000313" key="10">
    <source>
        <dbReference type="Proteomes" id="UP000035760"/>
    </source>
</evidence>
<name>W6M7D6_9GAMM</name>
<dbReference type="PANTHER" id="PTHR33516:SF2">
    <property type="entry name" value="LEXA REPRESSOR-RELATED"/>
    <property type="match status" value="1"/>
</dbReference>
<keyword evidence="3 7" id="KW-0378">Hydrolase</keyword>
<dbReference type="PANTHER" id="PTHR33516">
    <property type="entry name" value="LEXA REPRESSOR"/>
    <property type="match status" value="1"/>
</dbReference>
<reference evidence="9" key="2">
    <citation type="submission" date="2014-03" db="EMBL/GenBank/DDBJ databases">
        <title>Candidatus Competibacter-lineage genomes retrieved from metagenomes reveal functional metabolic diversity.</title>
        <authorList>
            <person name="McIlroy S.J."/>
            <person name="Albertsen M."/>
            <person name="Andresen E.K."/>
            <person name="Saunders A.M."/>
            <person name="Kristiansen R."/>
            <person name="Stokholm-Bjerregaard M."/>
            <person name="Nielsen K.L."/>
            <person name="Nielsen P.H."/>
        </authorList>
    </citation>
    <scope>NUCLEOTIDE SEQUENCE</scope>
    <source>
        <strain evidence="9">Run_A_D11</strain>
    </source>
</reference>
<dbReference type="RefSeq" id="WP_048670865.1">
    <property type="nucleotide sequence ID" value="NZ_CBTJ020000022.1"/>
</dbReference>
<sequence length="198" mass="21815">MPKQPDDQAYLARLQEYYARWRTVPAYGPLRSVLRLSSRDGVAKVLERLRSAGYLERTPANRWAPTERFFERGLAEAAVPAGLPAPTHDGGEAHSIDAYLVRHPSRTTLIPVTGDSMINAGIHEGDIAVVERDTPARPGDLVVAALNNELTLKTLAVENGTLVLQPANPRYPVIHPGDHLEIFGVVIGLVRSYRSPRR</sequence>
<dbReference type="OrthoDB" id="9802364at2"/>
<gene>
    <name evidence="9" type="ORF">BN873_170006</name>
</gene>
<feature type="domain" description="Peptidase S24/S26A/S26B/S26C" evidence="8">
    <location>
        <begin position="79"/>
        <end position="187"/>
    </location>
</feature>
<dbReference type="EMBL" id="CBTJ020000022">
    <property type="protein sequence ID" value="CDI01590.1"/>
    <property type="molecule type" value="Genomic_DNA"/>
</dbReference>
<keyword evidence="10" id="KW-1185">Reference proteome</keyword>
<evidence type="ECO:0000256" key="1">
    <source>
        <dbReference type="ARBA" id="ARBA00007484"/>
    </source>
</evidence>
<dbReference type="GO" id="GO:0009432">
    <property type="term" value="P:SOS response"/>
    <property type="evidence" value="ECO:0007669"/>
    <property type="project" value="UniProtKB-KW"/>
</dbReference>
<dbReference type="Proteomes" id="UP000035760">
    <property type="component" value="Unassembled WGS sequence"/>
</dbReference>
<dbReference type="GO" id="GO:0006281">
    <property type="term" value="P:DNA repair"/>
    <property type="evidence" value="ECO:0007669"/>
    <property type="project" value="UniProtKB-KW"/>
</dbReference>
<protein>
    <submittedName>
        <fullName evidence="9">LexA repressor</fullName>
        <ecNumber evidence="9">3.4.21.88</ecNumber>
    </submittedName>
</protein>
<dbReference type="STRING" id="1400863.BN873_170006"/>
<dbReference type="EC" id="3.4.21.88" evidence="9"/>
<dbReference type="Gene3D" id="2.10.109.10">
    <property type="entry name" value="Umud Fragment, subunit A"/>
    <property type="match status" value="1"/>
</dbReference>
<evidence type="ECO:0000256" key="5">
    <source>
        <dbReference type="ARBA" id="ARBA00023204"/>
    </source>
</evidence>
<dbReference type="InterPro" id="IPR006197">
    <property type="entry name" value="Peptidase_S24_LexA"/>
</dbReference>
<accession>W6M7D6</accession>
<evidence type="ECO:0000256" key="2">
    <source>
        <dbReference type="ARBA" id="ARBA00022763"/>
    </source>
</evidence>
<evidence type="ECO:0000256" key="3">
    <source>
        <dbReference type="ARBA" id="ARBA00022801"/>
    </source>
</evidence>
<keyword evidence="2" id="KW-0227">DNA damage</keyword>
<dbReference type="InterPro" id="IPR015927">
    <property type="entry name" value="Peptidase_S24_S26A/B/C"/>
</dbReference>
<dbReference type="Pfam" id="PF00717">
    <property type="entry name" value="Peptidase_S24"/>
    <property type="match status" value="1"/>
</dbReference>
<reference evidence="9" key="1">
    <citation type="submission" date="2013-07" db="EMBL/GenBank/DDBJ databases">
        <authorList>
            <person name="McIlroy S."/>
        </authorList>
    </citation>
    <scope>NUCLEOTIDE SEQUENCE [LARGE SCALE GENOMIC DNA]</scope>
    <source>
        <strain evidence="9">Run_A_D11</strain>
    </source>
</reference>
<dbReference type="InterPro" id="IPR039418">
    <property type="entry name" value="LexA-like"/>
</dbReference>
<evidence type="ECO:0000256" key="4">
    <source>
        <dbReference type="ARBA" id="ARBA00022813"/>
    </source>
</evidence>
<dbReference type="GO" id="GO:0006355">
    <property type="term" value="P:regulation of DNA-templated transcription"/>
    <property type="evidence" value="ECO:0007669"/>
    <property type="project" value="InterPro"/>
</dbReference>
<proteinExistence type="inferred from homology"/>
<keyword evidence="5" id="KW-0234">DNA repair</keyword>
<evidence type="ECO:0000256" key="6">
    <source>
        <dbReference type="ARBA" id="ARBA00023236"/>
    </source>
</evidence>
<organism evidence="9 10">
    <name type="scientific">Candidatus Competibacter denitrificans Run_A_D11</name>
    <dbReference type="NCBI Taxonomy" id="1400863"/>
    <lineage>
        <taxon>Bacteria</taxon>
        <taxon>Pseudomonadati</taxon>
        <taxon>Pseudomonadota</taxon>
        <taxon>Gammaproteobacteria</taxon>
        <taxon>Candidatus Competibacteraceae</taxon>
        <taxon>Candidatus Competibacter</taxon>
    </lineage>
</organism>
<dbReference type="AlphaFoldDB" id="W6M7D6"/>
<dbReference type="GO" id="GO:0004252">
    <property type="term" value="F:serine-type endopeptidase activity"/>
    <property type="evidence" value="ECO:0007669"/>
    <property type="project" value="UniProtKB-EC"/>
</dbReference>
<dbReference type="InterPro" id="IPR036286">
    <property type="entry name" value="LexA/Signal_pep-like_sf"/>
</dbReference>
<keyword evidence="4 7" id="KW-0068">Autocatalytic cleavage</keyword>
<dbReference type="GO" id="GO:0003677">
    <property type="term" value="F:DNA binding"/>
    <property type="evidence" value="ECO:0007669"/>
    <property type="project" value="InterPro"/>
</dbReference>
<comment type="similarity">
    <text evidence="1 7">Belongs to the peptidase S24 family.</text>
</comment>
<evidence type="ECO:0000259" key="8">
    <source>
        <dbReference type="Pfam" id="PF00717"/>
    </source>
</evidence>
<evidence type="ECO:0000256" key="7">
    <source>
        <dbReference type="RuleBase" id="RU003991"/>
    </source>
</evidence>
<dbReference type="InterPro" id="IPR050077">
    <property type="entry name" value="LexA_repressor"/>
</dbReference>
<evidence type="ECO:0000313" key="9">
    <source>
        <dbReference type="EMBL" id="CDI01590.1"/>
    </source>
</evidence>